<dbReference type="AlphaFoldDB" id="I4EHV2"/>
<evidence type="ECO:0000313" key="3">
    <source>
        <dbReference type="EMBL" id="CCF84264.1"/>
    </source>
</evidence>
<dbReference type="Gene3D" id="3.40.50.300">
    <property type="entry name" value="P-loop containing nucleotide triphosphate hydrolases"/>
    <property type="match status" value="1"/>
</dbReference>
<evidence type="ECO:0000259" key="2">
    <source>
        <dbReference type="Pfam" id="PF17289"/>
    </source>
</evidence>
<dbReference type="OrthoDB" id="2985622at2"/>
<dbReference type="Pfam" id="PF17289">
    <property type="entry name" value="Terminase_6C"/>
    <property type="match status" value="1"/>
</dbReference>
<dbReference type="RefSeq" id="WP_008478308.1">
    <property type="nucleotide sequence ID" value="NZ_CAGS01000255.1"/>
</dbReference>
<comment type="caution">
    <text evidence="3">The sequence shown here is derived from an EMBL/GenBank/DDBJ whole genome shotgun (WGS) entry which is preliminary data.</text>
</comment>
<feature type="domain" description="Terminase large subunit gp17-like C-terminal" evidence="2">
    <location>
        <begin position="310"/>
        <end position="389"/>
    </location>
</feature>
<dbReference type="Proteomes" id="UP000004221">
    <property type="component" value="Unassembled WGS sequence"/>
</dbReference>
<accession>I4EHV2</accession>
<evidence type="ECO:0000313" key="4">
    <source>
        <dbReference type="Proteomes" id="UP000004221"/>
    </source>
</evidence>
<proteinExistence type="predicted"/>
<dbReference type="InterPro" id="IPR027417">
    <property type="entry name" value="P-loop_NTPase"/>
</dbReference>
<dbReference type="InterPro" id="IPR035421">
    <property type="entry name" value="Terminase_6C"/>
</dbReference>
<gene>
    <name evidence="3" type="ORF">NITHO_3280011</name>
</gene>
<name>I4EHV2_9BACT</name>
<keyword evidence="1" id="KW-1188">Viral release from host cell</keyword>
<dbReference type="Gene3D" id="3.30.420.240">
    <property type="match status" value="1"/>
</dbReference>
<keyword evidence="4" id="KW-1185">Reference proteome</keyword>
<dbReference type="EMBL" id="CAGS01000255">
    <property type="protein sequence ID" value="CCF84264.1"/>
    <property type="molecule type" value="Genomic_DNA"/>
</dbReference>
<evidence type="ECO:0000256" key="1">
    <source>
        <dbReference type="ARBA" id="ARBA00022612"/>
    </source>
</evidence>
<reference evidence="3 4" key="1">
    <citation type="journal article" date="2012" name="ISME J.">
        <title>Nitrification expanded: discovery, physiology and genomics of a nitrite-oxidizing bacterium from the phylum Chloroflexi.</title>
        <authorList>
            <person name="Sorokin D.Y."/>
            <person name="Lucker S."/>
            <person name="Vejmelkova D."/>
            <person name="Kostrikina N.A."/>
            <person name="Kleerebezem R."/>
            <person name="Rijpstra W.I."/>
            <person name="Damste J.S."/>
            <person name="Le Paslier D."/>
            <person name="Muyzer G."/>
            <person name="Wagner M."/>
            <person name="van Loosdrecht M.C."/>
            <person name="Daims H."/>
        </authorList>
    </citation>
    <scope>NUCLEOTIDE SEQUENCE [LARGE SCALE GENOMIC DNA]</scope>
    <source>
        <strain evidence="4">none</strain>
    </source>
</reference>
<sequence>MPVAKGLAPRAGLRRLLSDIGTFSRLIWPGKALRDYQLGPARAVVAAVRGDVPQREFVLMFSRQSGKDELLAQVVAYLLVLYQHRGGSIVITLPTLRPQAVIARDRLAERLNAPRLRALGVRARVRDGFIVEVGKASAHFLSGAPTANARGKTASLLLVGNESQDIDPDRWDAVFAPMGASADAVGLWLGTPWTADTLLSRQRRHVESLEATDEQGRAYIVPWRAVAAELPAYGRYVERQTVLLGAEHPFIKTEYELIELDGEGGLFPAGRRGQMAGEHAPLARGVAGETYALLLDVAGEEEEQVEGGKAYDPTARRDSTALTVVRVVTEGERPRFEVVRRYLWTGTKHTKLYDQIRDLARNVWRARYVVVDATGIGAGLASFLRAALGDRVVIPFVFGLASKSKLGWDFLGIIDSGRYKDYAPGGDDEADELAGIFWRQVAACTYEVRPGPGRLMSWSVPDPRTHDDLLLSAALVAVLDEQDWRPRRAVGR</sequence>
<organism evidence="3 4">
    <name type="scientific">Nitrolancea hollandica Lb</name>
    <dbReference type="NCBI Taxonomy" id="1129897"/>
    <lineage>
        <taxon>Bacteria</taxon>
        <taxon>Pseudomonadati</taxon>
        <taxon>Thermomicrobiota</taxon>
        <taxon>Thermomicrobia</taxon>
        <taxon>Sphaerobacterales</taxon>
        <taxon>Sphaerobacterineae</taxon>
        <taxon>Sphaerobacteraceae</taxon>
        <taxon>Nitrolancea</taxon>
    </lineage>
</organism>
<protein>
    <recommendedName>
        <fullName evidence="2">Terminase large subunit gp17-like C-terminal domain-containing protein</fullName>
    </recommendedName>
</protein>